<accession>R7TRQ2</accession>
<reference evidence="8" key="1">
    <citation type="submission" date="2012-12" db="EMBL/GenBank/DDBJ databases">
        <authorList>
            <person name="Hellsten U."/>
            <person name="Grimwood J."/>
            <person name="Chapman J.A."/>
            <person name="Shapiro H."/>
            <person name="Aerts A."/>
            <person name="Otillar R.P."/>
            <person name="Terry A.Y."/>
            <person name="Boore J.L."/>
            <person name="Simakov O."/>
            <person name="Marletaz F."/>
            <person name="Cho S.-J."/>
            <person name="Edsinger-Gonzales E."/>
            <person name="Havlak P."/>
            <person name="Kuo D.-H."/>
            <person name="Larsson T."/>
            <person name="Lv J."/>
            <person name="Arendt D."/>
            <person name="Savage R."/>
            <person name="Osoegawa K."/>
            <person name="de Jong P."/>
            <person name="Lindberg D.R."/>
            <person name="Seaver E.C."/>
            <person name="Weisblat D.A."/>
            <person name="Putnam N.H."/>
            <person name="Grigoriev I.V."/>
            <person name="Rokhsar D.S."/>
        </authorList>
    </citation>
    <scope>NUCLEOTIDE SEQUENCE</scope>
    <source>
        <strain evidence="8">I ESC-2004</strain>
    </source>
</reference>
<reference evidence="7" key="3">
    <citation type="submission" date="2015-06" db="UniProtKB">
        <authorList>
            <consortium name="EnsemblMetazoa"/>
        </authorList>
    </citation>
    <scope>IDENTIFICATION</scope>
</reference>
<dbReference type="EMBL" id="AMQN01011261">
    <property type="status" value="NOT_ANNOTATED_CDS"/>
    <property type="molecule type" value="Genomic_DNA"/>
</dbReference>
<evidence type="ECO:0000256" key="2">
    <source>
        <dbReference type="ARBA" id="ARBA00022692"/>
    </source>
</evidence>
<evidence type="ECO:0000313" key="8">
    <source>
        <dbReference type="Proteomes" id="UP000014760"/>
    </source>
</evidence>
<evidence type="ECO:0000256" key="4">
    <source>
        <dbReference type="ARBA" id="ARBA00023136"/>
    </source>
</evidence>
<dbReference type="GO" id="GO:0016020">
    <property type="term" value="C:membrane"/>
    <property type="evidence" value="ECO:0007669"/>
    <property type="project" value="UniProtKB-SubCell"/>
</dbReference>
<evidence type="ECO:0000256" key="3">
    <source>
        <dbReference type="ARBA" id="ARBA00022989"/>
    </source>
</evidence>
<dbReference type="FunCoup" id="R7TRQ2">
    <property type="interactions" value="1670"/>
</dbReference>
<dbReference type="OrthoDB" id="10251508at2759"/>
<evidence type="ECO:0000256" key="1">
    <source>
        <dbReference type="ARBA" id="ARBA00004167"/>
    </source>
</evidence>
<keyword evidence="3 5" id="KW-1133">Transmembrane helix</keyword>
<dbReference type="EnsemblMetazoa" id="CapteT226293">
    <property type="protein sequence ID" value="CapteP226293"/>
    <property type="gene ID" value="CapteG226293"/>
</dbReference>
<dbReference type="GO" id="GO:0050290">
    <property type="term" value="F:sphingomyelin phosphodiesterase D activity"/>
    <property type="evidence" value="ECO:0007669"/>
    <property type="project" value="InterPro"/>
</dbReference>
<dbReference type="OMA" id="EERGKIH"/>
<evidence type="ECO:0000313" key="7">
    <source>
        <dbReference type="EnsemblMetazoa" id="CapteP226293"/>
    </source>
</evidence>
<keyword evidence="4 5" id="KW-0472">Membrane</keyword>
<keyword evidence="2 5" id="KW-0812">Transmembrane</keyword>
<proteinExistence type="predicted"/>
<feature type="transmembrane region" description="Helical" evidence="5">
    <location>
        <begin position="732"/>
        <end position="751"/>
    </location>
</feature>
<comment type="subcellular location">
    <subcellularLocation>
        <location evidence="1">Membrane</location>
        <topology evidence="1">Single-pass membrane protein</topology>
    </subcellularLocation>
</comment>
<dbReference type="AlphaFoldDB" id="R7TRQ2"/>
<dbReference type="GO" id="GO:0046513">
    <property type="term" value="P:ceramide biosynthetic process"/>
    <property type="evidence" value="ECO:0007669"/>
    <property type="project" value="TreeGrafter"/>
</dbReference>
<dbReference type="PANTHER" id="PTHR12988">
    <property type="entry name" value="SPHINGOMYELIN PHOSPHODIESTERASE 4"/>
    <property type="match status" value="1"/>
</dbReference>
<dbReference type="HOGENOM" id="CLU_012098_0_0_1"/>
<evidence type="ECO:0000256" key="5">
    <source>
        <dbReference type="SAM" id="Phobius"/>
    </source>
</evidence>
<dbReference type="Proteomes" id="UP000014760">
    <property type="component" value="Unassembled WGS sequence"/>
</dbReference>
<reference evidence="6 8" key="2">
    <citation type="journal article" date="2013" name="Nature">
        <title>Insights into bilaterian evolution from three spiralian genomes.</title>
        <authorList>
            <person name="Simakov O."/>
            <person name="Marletaz F."/>
            <person name="Cho S.J."/>
            <person name="Edsinger-Gonzales E."/>
            <person name="Havlak P."/>
            <person name="Hellsten U."/>
            <person name="Kuo D.H."/>
            <person name="Larsson T."/>
            <person name="Lv J."/>
            <person name="Arendt D."/>
            <person name="Savage R."/>
            <person name="Osoegawa K."/>
            <person name="de Jong P."/>
            <person name="Grimwood J."/>
            <person name="Chapman J.A."/>
            <person name="Shapiro H."/>
            <person name="Aerts A."/>
            <person name="Otillar R.P."/>
            <person name="Terry A.Y."/>
            <person name="Boore J.L."/>
            <person name="Grigoriev I.V."/>
            <person name="Lindberg D.R."/>
            <person name="Seaver E.C."/>
            <person name="Weisblat D.A."/>
            <person name="Putnam N.H."/>
            <person name="Rokhsar D.S."/>
        </authorList>
    </citation>
    <scope>NUCLEOTIDE SEQUENCE</scope>
    <source>
        <strain evidence="6 8">I ESC-2004</strain>
    </source>
</reference>
<dbReference type="EMBL" id="KB308784">
    <property type="protein sequence ID" value="ELT96603.1"/>
    <property type="molecule type" value="Genomic_DNA"/>
</dbReference>
<protein>
    <recommendedName>
        <fullName evidence="9">Sphingomyelin phosphodiesterase 4</fullName>
    </recommendedName>
</protein>
<evidence type="ECO:0000313" key="6">
    <source>
        <dbReference type="EMBL" id="ELT96603.1"/>
    </source>
</evidence>
<dbReference type="GO" id="GO:0006685">
    <property type="term" value="P:sphingomyelin catabolic process"/>
    <property type="evidence" value="ECO:0007669"/>
    <property type="project" value="TreeGrafter"/>
</dbReference>
<evidence type="ECO:0008006" key="9">
    <source>
        <dbReference type="Google" id="ProtNLM"/>
    </source>
</evidence>
<name>R7TRQ2_CAPTE</name>
<sequence length="763" mass="87119">MIPTTGRRTAAKSSLCRIDSTEDLILRPKKFSSICNEIFNEIFRQVVPAPKLSKFEVLADKMPPTSPLGPMACLHTALSKPLPQRCAEIKAILDDVSAKDLHPLIPVLIENIFGSGCQSGWGLGRISRSNSYEFQAVRDLLSSNGALLKLLLKFSSDPFFHYEYATSCLPFAHFLVNAQNLKQSSWVSPNDALFPILLEDYLNFFLPLDAPVSTTAPSPQKVATLTSPSSFRVNARSGDFLRPPAMSSRVDNVPSPETWKSQMFLQILIEFWLSQPSTEDGLVHSSPAQECSLPGLDHVRVVRMLVKHVHYFANSARSEALHSPYSSPVSSPWDDFKRQIIPFFMQKKIYAFLKHSFEKWPLDASFRQILETWLSYIQPWRYTDPQVSIKERSEESKDKNLEEKWMRFIMDNLLFFTHLLQRFIYRVIRMDLSSPRNAYMIFRVAKVYNVNGLRNMIIEAEDVQHESFHFAEWEGPRFQYMRLFDRECLSLVENVLRAISEAKLSTSSQQKSGDAANSSWASLFGLGPPQDYNTSHYYSSEYDEIGVGDIRKMETHLDEAARNLSSFFHLQMVDRAEKSVRWGDAVNPHDSDVNDLSPDTYVTEEGSKLSPLGRYQMMNGLRKFEVGYSGDPELQPIRSYESAIMVRMLYDLSKFINAQCGVRFKEVYNQSGVSGAISRRLLHAPTQHSAITLQDSEQPYLSLRWMASYQNIGFAAFFFLLLNMFFGIGPFGFILFAFSLVFFFAILQGFLSPKRQKTDKKSL</sequence>
<dbReference type="PANTHER" id="PTHR12988:SF6">
    <property type="entry name" value="SPHINGOMYELIN PHOSPHODIESTERASE 4"/>
    <property type="match status" value="1"/>
</dbReference>
<dbReference type="InterPro" id="IPR024129">
    <property type="entry name" value="Sphingomy_SMPD4"/>
</dbReference>
<dbReference type="GO" id="GO:0046475">
    <property type="term" value="P:glycerophospholipid catabolic process"/>
    <property type="evidence" value="ECO:0007669"/>
    <property type="project" value="TreeGrafter"/>
</dbReference>
<dbReference type="STRING" id="283909.R7TRQ2"/>
<gene>
    <name evidence="6" type="ORF">CAPTEDRAFT_226293</name>
</gene>
<organism evidence="6">
    <name type="scientific">Capitella teleta</name>
    <name type="common">Polychaete worm</name>
    <dbReference type="NCBI Taxonomy" id="283909"/>
    <lineage>
        <taxon>Eukaryota</taxon>
        <taxon>Metazoa</taxon>
        <taxon>Spiralia</taxon>
        <taxon>Lophotrochozoa</taxon>
        <taxon>Annelida</taxon>
        <taxon>Polychaeta</taxon>
        <taxon>Sedentaria</taxon>
        <taxon>Scolecida</taxon>
        <taxon>Capitellidae</taxon>
        <taxon>Capitella</taxon>
    </lineage>
</organism>
<dbReference type="Pfam" id="PF14724">
    <property type="entry name" value="mit_SMPDase"/>
    <property type="match status" value="3"/>
</dbReference>
<keyword evidence="8" id="KW-1185">Reference proteome</keyword>